<evidence type="ECO:0000256" key="1">
    <source>
        <dbReference type="SAM" id="Coils"/>
    </source>
</evidence>
<name>A0A8S1P2K9_9CILI</name>
<evidence type="ECO:0000313" key="3">
    <source>
        <dbReference type="Proteomes" id="UP000692954"/>
    </source>
</evidence>
<feature type="coiled-coil region" evidence="1">
    <location>
        <begin position="48"/>
        <end position="75"/>
    </location>
</feature>
<keyword evidence="3" id="KW-1185">Reference proteome</keyword>
<gene>
    <name evidence="2" type="ORF">PSON_ATCC_30995.1.T0660151</name>
</gene>
<reference evidence="2" key="1">
    <citation type="submission" date="2021-01" db="EMBL/GenBank/DDBJ databases">
        <authorList>
            <consortium name="Genoscope - CEA"/>
            <person name="William W."/>
        </authorList>
    </citation>
    <scope>NUCLEOTIDE SEQUENCE</scope>
</reference>
<dbReference type="EMBL" id="CAJJDN010000066">
    <property type="protein sequence ID" value="CAD8096414.1"/>
    <property type="molecule type" value="Genomic_DNA"/>
</dbReference>
<comment type="caution">
    <text evidence="2">The sequence shown here is derived from an EMBL/GenBank/DDBJ whole genome shotgun (WGS) entry which is preliminary data.</text>
</comment>
<proteinExistence type="predicted"/>
<dbReference type="AlphaFoldDB" id="A0A8S1P2K9"/>
<keyword evidence="1" id="KW-0175">Coiled coil</keyword>
<dbReference type="Proteomes" id="UP000692954">
    <property type="component" value="Unassembled WGS sequence"/>
</dbReference>
<accession>A0A8S1P2K9</accession>
<sequence length="81" mass="9794">MKDRIRSLNLFINLIKILKRRRTKLKINFRIIIFLQKKSYIDKNCFDGEGVDEQIEQIENKLKNVEIKSKKYQIDTLPLNQ</sequence>
<protein>
    <submittedName>
        <fullName evidence="2">Uncharacterized protein</fullName>
    </submittedName>
</protein>
<evidence type="ECO:0000313" key="2">
    <source>
        <dbReference type="EMBL" id="CAD8096414.1"/>
    </source>
</evidence>
<organism evidence="2 3">
    <name type="scientific">Paramecium sonneborni</name>
    <dbReference type="NCBI Taxonomy" id="65129"/>
    <lineage>
        <taxon>Eukaryota</taxon>
        <taxon>Sar</taxon>
        <taxon>Alveolata</taxon>
        <taxon>Ciliophora</taxon>
        <taxon>Intramacronucleata</taxon>
        <taxon>Oligohymenophorea</taxon>
        <taxon>Peniculida</taxon>
        <taxon>Parameciidae</taxon>
        <taxon>Paramecium</taxon>
    </lineage>
</organism>
<dbReference type="Pfam" id="PF08182">
    <property type="entry name" value="Pedibin"/>
    <property type="match status" value="1"/>
</dbReference>